<gene>
    <name evidence="5" type="ORF">ABNK63_04465</name>
</gene>
<dbReference type="InterPro" id="IPR045584">
    <property type="entry name" value="Pilin-like"/>
</dbReference>
<keyword evidence="3" id="KW-0281">Fimbrium</keyword>
<keyword evidence="4" id="KW-0472">Membrane</keyword>
<dbReference type="AlphaFoldDB" id="A0AAU7QN36"/>
<accession>A0AAU7QN36</accession>
<sequence>MSRQRRSAGFTLIELMIVVAIIAILAAIALPLYSDYVSRSQAVAALDEITSGRTAYEERTNNGDSDATLYTTVDNLGMQQDTERCHVTATAPVNGVGEITCQIKGNPEVNNKKINLMRDSSGNWKCQTSDLAARQRPKGCYP</sequence>
<dbReference type="Pfam" id="PF07963">
    <property type="entry name" value="N_methyl"/>
    <property type="match status" value="1"/>
</dbReference>
<evidence type="ECO:0000313" key="5">
    <source>
        <dbReference type="EMBL" id="XBS90906.1"/>
    </source>
</evidence>
<dbReference type="InterPro" id="IPR012902">
    <property type="entry name" value="N_methyl_site"/>
</dbReference>
<dbReference type="Gene3D" id="3.30.700.10">
    <property type="entry name" value="Glycoprotein, Type 4 Pilin"/>
    <property type="match status" value="1"/>
</dbReference>
<comment type="similarity">
    <text evidence="1 3">Belongs to the N-Me-Phe pilin family.</text>
</comment>
<dbReference type="InterPro" id="IPR001082">
    <property type="entry name" value="Pilin"/>
</dbReference>
<dbReference type="GO" id="GO:0007155">
    <property type="term" value="P:cell adhesion"/>
    <property type="evidence" value="ECO:0007669"/>
    <property type="project" value="InterPro"/>
</dbReference>
<organism evidence="5">
    <name type="scientific">Rhodanobacter sp. IGA1.0</name>
    <dbReference type="NCBI Taxonomy" id="3158582"/>
    <lineage>
        <taxon>Bacteria</taxon>
        <taxon>Pseudomonadati</taxon>
        <taxon>Pseudomonadota</taxon>
        <taxon>Gammaproteobacteria</taxon>
        <taxon>Lysobacterales</taxon>
        <taxon>Rhodanobacteraceae</taxon>
        <taxon>Rhodanobacter</taxon>
    </lineage>
</organism>
<keyword evidence="2" id="KW-0488">Methylation</keyword>
<keyword evidence="4" id="KW-0812">Transmembrane</keyword>
<dbReference type="NCBIfam" id="TIGR02532">
    <property type="entry name" value="IV_pilin_GFxxxE"/>
    <property type="match status" value="1"/>
</dbReference>
<dbReference type="EMBL" id="CP157948">
    <property type="protein sequence ID" value="XBS90906.1"/>
    <property type="molecule type" value="Genomic_DNA"/>
</dbReference>
<feature type="transmembrane region" description="Helical" evidence="4">
    <location>
        <begin position="12"/>
        <end position="33"/>
    </location>
</feature>
<evidence type="ECO:0000256" key="3">
    <source>
        <dbReference type="RuleBase" id="RU000389"/>
    </source>
</evidence>
<evidence type="ECO:0000256" key="2">
    <source>
        <dbReference type="ARBA" id="ARBA00022481"/>
    </source>
</evidence>
<dbReference type="PANTHER" id="PTHR30093:SF47">
    <property type="entry name" value="TYPE IV PILUS NON-CORE MINOR PILIN PILE"/>
    <property type="match status" value="1"/>
</dbReference>
<dbReference type="PANTHER" id="PTHR30093">
    <property type="entry name" value="GENERAL SECRETION PATHWAY PROTEIN G"/>
    <property type="match status" value="1"/>
</dbReference>
<dbReference type="SUPFAM" id="SSF54523">
    <property type="entry name" value="Pili subunits"/>
    <property type="match status" value="1"/>
</dbReference>
<protein>
    <submittedName>
        <fullName evidence="5">Pilin</fullName>
    </submittedName>
</protein>
<evidence type="ECO:0000256" key="1">
    <source>
        <dbReference type="ARBA" id="ARBA00005233"/>
    </source>
</evidence>
<reference evidence="5" key="1">
    <citation type="submission" date="2024-06" db="EMBL/GenBank/DDBJ databases">
        <authorList>
            <person name="Sun Y."/>
        </authorList>
    </citation>
    <scope>NUCLEOTIDE SEQUENCE</scope>
    <source>
        <strain evidence="5">IGA1.0</strain>
    </source>
</reference>
<evidence type="ECO:0000256" key="4">
    <source>
        <dbReference type="SAM" id="Phobius"/>
    </source>
</evidence>
<dbReference type="GO" id="GO:0009289">
    <property type="term" value="C:pilus"/>
    <property type="evidence" value="ECO:0007669"/>
    <property type="project" value="InterPro"/>
</dbReference>
<name>A0AAU7QN36_9GAMM</name>
<keyword evidence="4" id="KW-1133">Transmembrane helix</keyword>
<proteinExistence type="inferred from homology"/>
<dbReference type="RefSeq" id="WP_350016812.1">
    <property type="nucleotide sequence ID" value="NZ_CP157948.1"/>
</dbReference>
<dbReference type="PROSITE" id="PS00409">
    <property type="entry name" value="PROKAR_NTER_METHYL"/>
    <property type="match status" value="1"/>
</dbReference>
<dbReference type="Pfam" id="PF00114">
    <property type="entry name" value="Pilin"/>
    <property type="match status" value="1"/>
</dbReference>